<dbReference type="Pfam" id="PF00266">
    <property type="entry name" value="Aminotran_5"/>
    <property type="match status" value="1"/>
</dbReference>
<dbReference type="PATRIC" id="fig|476272.21.peg.3917"/>
<proteinExistence type="predicted"/>
<dbReference type="eggNOG" id="COG0520">
    <property type="taxonomic scope" value="Bacteria"/>
</dbReference>
<dbReference type="GO" id="GO:0003824">
    <property type="term" value="F:catalytic activity"/>
    <property type="evidence" value="ECO:0007669"/>
    <property type="project" value="UniProtKB-ARBA"/>
</dbReference>
<dbReference type="SUPFAM" id="SSF53383">
    <property type="entry name" value="PLP-dependent transferases"/>
    <property type="match status" value="1"/>
</dbReference>
<accession>C0CJ90</accession>
<feature type="domain" description="Aminotransferase class V" evidence="1">
    <location>
        <begin position="24"/>
        <end position="385"/>
    </location>
</feature>
<dbReference type="PANTHER" id="PTHR43586">
    <property type="entry name" value="CYSTEINE DESULFURASE"/>
    <property type="match status" value="1"/>
</dbReference>
<name>C0CJ90_BLAHS</name>
<evidence type="ECO:0000313" key="2">
    <source>
        <dbReference type="EMBL" id="EEG50201.1"/>
    </source>
</evidence>
<dbReference type="GeneID" id="86821387"/>
<reference evidence="2 3" key="2">
    <citation type="submission" date="2009-02" db="EMBL/GenBank/DDBJ databases">
        <title>Draft genome sequence of Blautia hydrogenotrophica DSM 10507 (Ruminococcus hydrogenotrophicus DSM 10507).</title>
        <authorList>
            <person name="Sudarsanam P."/>
            <person name="Ley R."/>
            <person name="Guruge J."/>
            <person name="Turnbaugh P.J."/>
            <person name="Mahowald M."/>
            <person name="Liep D."/>
            <person name="Gordon J."/>
        </authorList>
    </citation>
    <scope>NUCLEOTIDE SEQUENCE [LARGE SCALE GENOMIC DNA]</scope>
    <source>
        <strain evidence="3">DSM 10507 / JCM 14656 / S5a33</strain>
    </source>
</reference>
<keyword evidence="3" id="KW-1185">Reference proteome</keyword>
<dbReference type="RefSeq" id="WP_005946502.1">
    <property type="nucleotide sequence ID" value="NZ_CP136423.1"/>
</dbReference>
<gene>
    <name evidence="2" type="ORF">RUMHYD_00908</name>
</gene>
<dbReference type="InterPro" id="IPR000192">
    <property type="entry name" value="Aminotrans_V_dom"/>
</dbReference>
<evidence type="ECO:0000313" key="3">
    <source>
        <dbReference type="Proteomes" id="UP000003100"/>
    </source>
</evidence>
<dbReference type="InterPro" id="IPR015421">
    <property type="entry name" value="PyrdxlP-dep_Trfase_major"/>
</dbReference>
<dbReference type="EMBL" id="ACBZ01000038">
    <property type="protein sequence ID" value="EEG50201.1"/>
    <property type="molecule type" value="Genomic_DNA"/>
</dbReference>
<dbReference type="InterPro" id="IPR015424">
    <property type="entry name" value="PyrdxlP-dep_Trfase"/>
</dbReference>
<dbReference type="PANTHER" id="PTHR43586:SF15">
    <property type="entry name" value="BLR3095 PROTEIN"/>
    <property type="match status" value="1"/>
</dbReference>
<reference evidence="2 3" key="1">
    <citation type="submission" date="2009-01" db="EMBL/GenBank/DDBJ databases">
        <authorList>
            <person name="Fulton L."/>
            <person name="Clifton S."/>
            <person name="Fulton B."/>
            <person name="Xu J."/>
            <person name="Minx P."/>
            <person name="Pepin K.H."/>
            <person name="Johnson M."/>
            <person name="Bhonagiri V."/>
            <person name="Nash W.E."/>
            <person name="Mardis E.R."/>
            <person name="Wilson R.K."/>
        </authorList>
    </citation>
    <scope>NUCLEOTIDE SEQUENCE [LARGE SCALE GENOMIC DNA]</scope>
    <source>
        <strain evidence="3">DSM 10507 / JCM 14656 / S5a33</strain>
    </source>
</reference>
<dbReference type="Proteomes" id="UP000003100">
    <property type="component" value="Unassembled WGS sequence"/>
</dbReference>
<organism evidence="2 3">
    <name type="scientific">Blautia hydrogenotrophica (strain DSM 10507 / JCM 14656 / S5a33)</name>
    <name type="common">Ruminococcus hydrogenotrophicus</name>
    <dbReference type="NCBI Taxonomy" id="476272"/>
    <lineage>
        <taxon>Bacteria</taxon>
        <taxon>Bacillati</taxon>
        <taxon>Bacillota</taxon>
        <taxon>Clostridia</taxon>
        <taxon>Lachnospirales</taxon>
        <taxon>Lachnospiraceae</taxon>
        <taxon>Blautia</taxon>
    </lineage>
</organism>
<dbReference type="Gene3D" id="3.40.640.10">
    <property type="entry name" value="Type I PLP-dependent aspartate aminotransferase-like (Major domain)"/>
    <property type="match status" value="1"/>
</dbReference>
<evidence type="ECO:0000259" key="1">
    <source>
        <dbReference type="Pfam" id="PF00266"/>
    </source>
</evidence>
<protein>
    <recommendedName>
        <fullName evidence="1">Aminotransferase class V domain-containing protein</fullName>
    </recommendedName>
</protein>
<sequence length="394" mass="44713">MEKNFLEQLERERARFPVLQNTAYLETAGTGLIPDYVYEGVKKYQDDRYLIGGDSRWGEGKGTLTMIAEAKENLAKMINAFPEDLAFGNNSSQMFNLFVNGIGLKSGDNVVLAEGGWIGTRYAWQLQENYGVELRYVKPIKGVVTPQMLFEKCDSCTKAVSVNYVESTTGFRVDAAEIGAWCRRKGIWFAVDGVQALGILSVDVERDQIDFLVGNDYKWMMHYSGLGYAYIHPKLREHLHHWGAGWMSDVDRFNTSKEHLVLRRDAGAYEQGYPTVSGIFALGMVAEHYLNLGGKRLENYMLDFVEKACEALEKIPGVSVWNKYERKNRSTIVVVLLSKELQVDQEKLDKARVAAHVQDGALYGADRSMRISFHYYNNWEDVKALCQAIQGCRE</sequence>
<dbReference type="HOGENOM" id="CLU_003433_2_1_9"/>
<dbReference type="InterPro" id="IPR015422">
    <property type="entry name" value="PyrdxlP-dep_Trfase_small"/>
</dbReference>
<dbReference type="AlphaFoldDB" id="C0CJ90"/>
<dbReference type="Gene3D" id="3.90.1150.10">
    <property type="entry name" value="Aspartate Aminotransferase, domain 1"/>
    <property type="match status" value="1"/>
</dbReference>